<gene>
    <name evidence="1" type="ORF">Xcel_3401</name>
</gene>
<dbReference type="AlphaFoldDB" id="D1C0T4"/>
<keyword evidence="2" id="KW-1185">Reference proteome</keyword>
<dbReference type="EMBL" id="CP001822">
    <property type="protein sequence ID" value="ACZ32400.1"/>
    <property type="molecule type" value="Genomic_DNA"/>
</dbReference>
<reference evidence="1 2" key="1">
    <citation type="journal article" date="2010" name="Stand. Genomic Sci.">
        <title>Complete genome sequence of Xylanimonas cellulosilytica type strain (XIL07).</title>
        <authorList>
            <person name="Foster B."/>
            <person name="Pukall R."/>
            <person name="Abt B."/>
            <person name="Nolan M."/>
            <person name="Glavina Del Rio T."/>
            <person name="Chen F."/>
            <person name="Lucas S."/>
            <person name="Tice H."/>
            <person name="Pitluck S."/>
            <person name="Cheng J.-F."/>
            <person name="Chertkov O."/>
            <person name="Brettin T."/>
            <person name="Han C."/>
            <person name="Detter J.C."/>
            <person name="Bruce D."/>
            <person name="Goodwin L."/>
            <person name="Ivanova N."/>
            <person name="Mavromatis K."/>
            <person name="Pati A."/>
            <person name="Mikhailova N."/>
            <person name="Chen A."/>
            <person name="Palaniappan K."/>
            <person name="Land M."/>
            <person name="Hauser L."/>
            <person name="Chang Y.-J."/>
            <person name="Jeffries C.D."/>
            <person name="Chain P."/>
            <person name="Rohde M."/>
            <person name="Goeker M."/>
            <person name="Bristow J."/>
            <person name="Eisen J.A."/>
            <person name="Markowitz V."/>
            <person name="Hugenholtz P."/>
            <person name="Kyrpides N.C."/>
            <person name="Klenk H.-P."/>
            <person name="Lapidus A."/>
        </authorList>
    </citation>
    <scope>NUCLEOTIDE SEQUENCE [LARGE SCALE GENOMIC DNA]</scope>
    <source>
        <strain evidence="2">DSM 15894 / CECT 5975 / LMG 20990 / XIL07</strain>
        <plasmid evidence="2">Plasmid pXCEL01</plasmid>
    </source>
</reference>
<sequence>MYVAGERLAAGDAVEDVVAGALRDGVPWSVITRLLNEHAEEVGGKSMTKAGVHKKYRHLEPDA</sequence>
<geneLocation type="plasmid" evidence="1 2">
    <name>pXCEL01</name>
</geneLocation>
<name>D1C0T4_XYLCX</name>
<evidence type="ECO:0000313" key="1">
    <source>
        <dbReference type="EMBL" id="ACZ32400.1"/>
    </source>
</evidence>
<accession>D1C0T4</accession>
<dbReference type="KEGG" id="xce:Xcel_3401"/>
<protein>
    <submittedName>
        <fullName evidence="1">Uncharacterized protein</fullName>
    </submittedName>
</protein>
<organism evidence="1 2">
    <name type="scientific">Xylanimonas cellulosilytica (strain DSM 15894 / JCM 12276 / CECT 5975 / KCTC 9989 / LMG 20990 / NBRC 107835 / XIL07)</name>
    <dbReference type="NCBI Taxonomy" id="446471"/>
    <lineage>
        <taxon>Bacteria</taxon>
        <taxon>Bacillati</taxon>
        <taxon>Actinomycetota</taxon>
        <taxon>Actinomycetes</taxon>
        <taxon>Micrococcales</taxon>
        <taxon>Promicromonosporaceae</taxon>
        <taxon>Xylanimonas</taxon>
    </lineage>
</organism>
<keyword evidence="1" id="KW-0614">Plasmid</keyword>
<evidence type="ECO:0000313" key="2">
    <source>
        <dbReference type="Proteomes" id="UP000002255"/>
    </source>
</evidence>
<dbReference type="Proteomes" id="UP000002255">
    <property type="component" value="Plasmid pXCEL01"/>
</dbReference>
<proteinExistence type="predicted"/>
<dbReference type="HOGENOM" id="CLU_2884951_0_0_11"/>